<dbReference type="Gene3D" id="3.30.450.20">
    <property type="entry name" value="PAS domain"/>
    <property type="match status" value="2"/>
</dbReference>
<evidence type="ECO:0000256" key="6">
    <source>
        <dbReference type="SAM" id="Phobius"/>
    </source>
</evidence>
<dbReference type="Pfam" id="PF13426">
    <property type="entry name" value="PAS_9"/>
    <property type="match status" value="1"/>
</dbReference>
<keyword evidence="2" id="KW-1003">Cell membrane</keyword>
<dbReference type="NCBIfam" id="TIGR00229">
    <property type="entry name" value="sensory_box"/>
    <property type="match status" value="1"/>
</dbReference>
<evidence type="ECO:0000256" key="5">
    <source>
        <dbReference type="ARBA" id="ARBA00023136"/>
    </source>
</evidence>
<dbReference type="InterPro" id="IPR029016">
    <property type="entry name" value="GAF-like_dom_sf"/>
</dbReference>
<dbReference type="InterPro" id="IPR001610">
    <property type="entry name" value="PAC"/>
</dbReference>
<organism evidence="9 10">
    <name type="scientific">Desulfobacula phenolica</name>
    <dbReference type="NCBI Taxonomy" id="90732"/>
    <lineage>
        <taxon>Bacteria</taxon>
        <taxon>Pseudomonadati</taxon>
        <taxon>Thermodesulfobacteriota</taxon>
        <taxon>Desulfobacteria</taxon>
        <taxon>Desulfobacterales</taxon>
        <taxon>Desulfobacteraceae</taxon>
        <taxon>Desulfobacula</taxon>
    </lineage>
</organism>
<dbReference type="InterPro" id="IPR000014">
    <property type="entry name" value="PAS"/>
</dbReference>
<evidence type="ECO:0000256" key="4">
    <source>
        <dbReference type="ARBA" id="ARBA00022989"/>
    </source>
</evidence>
<feature type="domain" description="PAC" evidence="8">
    <location>
        <begin position="501"/>
        <end position="553"/>
    </location>
</feature>
<feature type="transmembrane region" description="Helical" evidence="6">
    <location>
        <begin position="209"/>
        <end position="227"/>
    </location>
</feature>
<evidence type="ECO:0000313" key="9">
    <source>
        <dbReference type="EMBL" id="SDU03299.1"/>
    </source>
</evidence>
<keyword evidence="10" id="KW-1185">Reference proteome</keyword>
<dbReference type="EMBL" id="FNLL01000004">
    <property type="protein sequence ID" value="SDU03299.1"/>
    <property type="molecule type" value="Genomic_DNA"/>
</dbReference>
<evidence type="ECO:0000259" key="8">
    <source>
        <dbReference type="PROSITE" id="PS50113"/>
    </source>
</evidence>
<dbReference type="PROSITE" id="PS50113">
    <property type="entry name" value="PAC"/>
    <property type="match status" value="1"/>
</dbReference>
<dbReference type="SMART" id="SM00065">
    <property type="entry name" value="GAF"/>
    <property type="match status" value="1"/>
</dbReference>
<dbReference type="Proteomes" id="UP000199608">
    <property type="component" value="Unassembled WGS sequence"/>
</dbReference>
<gene>
    <name evidence="9" type="ORF">SAMN04487931_1041</name>
</gene>
<keyword evidence="5 6" id="KW-0472">Membrane</keyword>
<dbReference type="AlphaFoldDB" id="A0A1H2F7J9"/>
<evidence type="ECO:0000256" key="1">
    <source>
        <dbReference type="ARBA" id="ARBA00004651"/>
    </source>
</evidence>
<evidence type="ECO:0000256" key="2">
    <source>
        <dbReference type="ARBA" id="ARBA00022475"/>
    </source>
</evidence>
<dbReference type="SMART" id="SM00086">
    <property type="entry name" value="PAC"/>
    <property type="match status" value="1"/>
</dbReference>
<dbReference type="PROSITE" id="PS50112">
    <property type="entry name" value="PAS"/>
    <property type="match status" value="1"/>
</dbReference>
<dbReference type="SMART" id="SM00091">
    <property type="entry name" value="PAS"/>
    <property type="match status" value="1"/>
</dbReference>
<dbReference type="CDD" id="cd00130">
    <property type="entry name" value="PAS"/>
    <property type="match status" value="1"/>
</dbReference>
<dbReference type="PANTHER" id="PTHR43065:SF49">
    <property type="entry name" value="HISTIDINE KINASE"/>
    <property type="match status" value="1"/>
</dbReference>
<evidence type="ECO:0000259" key="7">
    <source>
        <dbReference type="PROSITE" id="PS50112"/>
    </source>
</evidence>
<dbReference type="InterPro" id="IPR003018">
    <property type="entry name" value="GAF"/>
</dbReference>
<feature type="transmembrane region" description="Helical" evidence="6">
    <location>
        <begin position="21"/>
        <end position="41"/>
    </location>
</feature>
<dbReference type="SUPFAM" id="SSF55785">
    <property type="entry name" value="PYP-like sensor domain (PAS domain)"/>
    <property type="match status" value="1"/>
</dbReference>
<keyword evidence="4 6" id="KW-1133">Transmembrane helix</keyword>
<dbReference type="RefSeq" id="WP_245743015.1">
    <property type="nucleotide sequence ID" value="NZ_FNLL01000004.1"/>
</dbReference>
<keyword evidence="3 6" id="KW-0812">Transmembrane</keyword>
<dbReference type="Pfam" id="PF17200">
    <property type="entry name" value="sCache_2"/>
    <property type="match status" value="1"/>
</dbReference>
<sequence length="588" mass="67835">MTQNTVLDITAEKSIAGSFRIIIPLCLTFILFAVSIFFIFVPSLKKHMMDQEKEMLRELNDSSVSLTYSLLLEYEQRVISGELTLQDAQRRAKKRIRNLRYGPEDQDYFWIIDMQHRVLMHPFLHDIEGKNCKDFVDSNGRYFVAEFVRTAEQKGSGYVEYTWQWKDDSSKIVPKISYVKLFEPWGWVIGTSVYVDGIDSEIRFITQRLFKIFTGILIIVLILSFYGSSQAVKIDKKRSIAEKAHRLDTLRFEKLRELNQMADSSLEELTGFALAEAIELTFSSIGYLVFLNDNEAGIALYTWSKGVLEECRIKDKESPYYEEQKKGCKEVVRQRKAVIINEVQNHGSGKGKELADGHVSIIRYMHVPVFDGGKIVAVAGVGNKVENYDKSDIRQLNLLMDGMWKIIQRKRSEVALRESEQRYRLLTENASDNIWTLRLSDMRILYVSPSVEIILGYTPEQIQWLQFKDYMTEDSLNKMFMVIAEELNKESEPGMDPKRSRVIQLEQIKKDGSKIWTEITASFLRDEAGKAYGIIGVTRDITERRYMERQLQQSQKMEAIGTLAGGIAHDFNNILSSVLGFTELAKMM</sequence>
<dbReference type="GO" id="GO:0005886">
    <property type="term" value="C:plasma membrane"/>
    <property type="evidence" value="ECO:0007669"/>
    <property type="project" value="UniProtKB-SubCell"/>
</dbReference>
<evidence type="ECO:0000256" key="3">
    <source>
        <dbReference type="ARBA" id="ARBA00022692"/>
    </source>
</evidence>
<reference evidence="10" key="1">
    <citation type="submission" date="2016-10" db="EMBL/GenBank/DDBJ databases">
        <authorList>
            <person name="Varghese N."/>
            <person name="Submissions S."/>
        </authorList>
    </citation>
    <scope>NUCLEOTIDE SEQUENCE [LARGE SCALE GENOMIC DNA]</scope>
    <source>
        <strain evidence="10">DSM 3384</strain>
    </source>
</reference>
<dbReference type="Gene3D" id="3.30.450.40">
    <property type="match status" value="1"/>
</dbReference>
<proteinExistence type="predicted"/>
<dbReference type="InterPro" id="IPR033480">
    <property type="entry name" value="sCache_2"/>
</dbReference>
<dbReference type="SUPFAM" id="SSF55781">
    <property type="entry name" value="GAF domain-like"/>
    <property type="match status" value="1"/>
</dbReference>
<dbReference type="PANTHER" id="PTHR43065">
    <property type="entry name" value="SENSOR HISTIDINE KINASE"/>
    <property type="match status" value="1"/>
</dbReference>
<dbReference type="Gene3D" id="1.10.287.130">
    <property type="match status" value="1"/>
</dbReference>
<evidence type="ECO:0000313" key="10">
    <source>
        <dbReference type="Proteomes" id="UP000199608"/>
    </source>
</evidence>
<name>A0A1H2F7J9_9BACT</name>
<dbReference type="SMART" id="SM01049">
    <property type="entry name" value="Cache_2"/>
    <property type="match status" value="1"/>
</dbReference>
<dbReference type="Pfam" id="PF13185">
    <property type="entry name" value="GAF_2"/>
    <property type="match status" value="1"/>
</dbReference>
<accession>A0A1H2F7J9</accession>
<feature type="domain" description="PAS" evidence="7">
    <location>
        <begin position="419"/>
        <end position="490"/>
    </location>
</feature>
<dbReference type="InterPro" id="IPR000700">
    <property type="entry name" value="PAS-assoc_C"/>
</dbReference>
<protein>
    <submittedName>
        <fullName evidence="9">PAS domain S-box-containing protein</fullName>
    </submittedName>
</protein>
<dbReference type="InterPro" id="IPR035965">
    <property type="entry name" value="PAS-like_dom_sf"/>
</dbReference>
<feature type="non-terminal residue" evidence="9">
    <location>
        <position position="588"/>
    </location>
</feature>
<comment type="subcellular location">
    <subcellularLocation>
        <location evidence="1">Cell membrane</location>
        <topology evidence="1">Multi-pass membrane protein</topology>
    </subcellularLocation>
</comment>